<comment type="subcellular location">
    <subcellularLocation>
        <location evidence="18">Cytoplasmic vesicle</location>
        <location evidence="18">Phagosome membrane</location>
        <topology evidence="18">Peripheral membrane protein</topology>
    </subcellularLocation>
    <subcellularLocation>
        <location evidence="1">Early endosome membrane</location>
        <topology evidence="1">Peripheral membrane protein</topology>
    </subcellularLocation>
    <subcellularLocation>
        <location evidence="2">Late endosome membrane</location>
        <topology evidence="2">Peripheral membrane protein</topology>
    </subcellularLocation>
</comment>
<keyword evidence="10 28" id="KW-0863">Zinc-finger</keyword>
<evidence type="ECO:0000259" key="31">
    <source>
        <dbReference type="PROSITE" id="PS50178"/>
    </source>
</evidence>
<keyword evidence="13 29" id="KW-0067">ATP-binding</keyword>
<dbReference type="InterPro" id="IPR027409">
    <property type="entry name" value="GroEL-like_apical_dom_sf"/>
</dbReference>
<dbReference type="GO" id="GO:0030670">
    <property type="term" value="C:phagocytic vesicle membrane"/>
    <property type="evidence" value="ECO:0007669"/>
    <property type="project" value="UniProtKB-SubCell"/>
</dbReference>
<dbReference type="Gene3D" id="3.30.810.10">
    <property type="entry name" value="2-Layer Sandwich"/>
    <property type="match status" value="1"/>
</dbReference>
<evidence type="ECO:0000256" key="14">
    <source>
        <dbReference type="ARBA" id="ARBA00022990"/>
    </source>
</evidence>
<dbReference type="CDD" id="cd17300">
    <property type="entry name" value="PIPKc_PIKfyve"/>
    <property type="match status" value="1"/>
</dbReference>
<feature type="compositionally biased region" description="Low complexity" evidence="30">
    <location>
        <begin position="470"/>
        <end position="481"/>
    </location>
</feature>
<feature type="region of interest" description="Disordered" evidence="30">
    <location>
        <begin position="874"/>
        <end position="993"/>
    </location>
</feature>
<evidence type="ECO:0000313" key="35">
    <source>
        <dbReference type="Proteomes" id="UP000265140"/>
    </source>
</evidence>
<evidence type="ECO:0000256" key="13">
    <source>
        <dbReference type="ARBA" id="ARBA00022840"/>
    </source>
</evidence>
<protein>
    <recommendedName>
        <fullName evidence="23">1-phosphatidylinositol 3-phosphate 5-kinase</fullName>
        <ecNumber evidence="3">2.7.1.150</ecNumber>
        <ecNumber evidence="4">2.7.11.1</ecNumber>
    </recommendedName>
    <alternativeName>
        <fullName evidence="26">FYVE finger-containing phosphoinositide kinase</fullName>
    </alternativeName>
    <alternativeName>
        <fullName evidence="27">PIKfyve</fullName>
    </alternativeName>
    <alternativeName>
        <fullName evidence="25">Phosphatidylinositol 3-phosphate 5-kinase type III</fullName>
    </alternativeName>
    <alternativeName>
        <fullName evidence="24">Serine-protein kinase PIKFYVE</fullName>
    </alternativeName>
</protein>
<feature type="region of interest" description="Disordered" evidence="30">
    <location>
        <begin position="1136"/>
        <end position="1167"/>
    </location>
</feature>
<keyword evidence="6 29" id="KW-0808">Transferase</keyword>
<evidence type="ECO:0000256" key="25">
    <source>
        <dbReference type="ARBA" id="ARBA00077223"/>
    </source>
</evidence>
<keyword evidence="16" id="KW-0472">Membrane</keyword>
<dbReference type="GO" id="GO:0005524">
    <property type="term" value="F:ATP binding"/>
    <property type="evidence" value="ECO:0007669"/>
    <property type="project" value="UniProtKB-UniRule"/>
</dbReference>
<feature type="region of interest" description="Disordered" evidence="30">
    <location>
        <begin position="1491"/>
        <end position="1529"/>
    </location>
</feature>
<organism evidence="34 35">
    <name type="scientific">Esox lucius</name>
    <name type="common">Northern pike</name>
    <dbReference type="NCBI Taxonomy" id="8010"/>
    <lineage>
        <taxon>Eukaryota</taxon>
        <taxon>Metazoa</taxon>
        <taxon>Chordata</taxon>
        <taxon>Craniata</taxon>
        <taxon>Vertebrata</taxon>
        <taxon>Euteleostomi</taxon>
        <taxon>Actinopterygii</taxon>
        <taxon>Neopterygii</taxon>
        <taxon>Teleostei</taxon>
        <taxon>Protacanthopterygii</taxon>
        <taxon>Esociformes</taxon>
        <taxon>Esocidae</taxon>
        <taxon>Esox</taxon>
    </lineage>
</organism>
<dbReference type="Ensembl" id="ENSELUT00000105102.1">
    <property type="protein sequence ID" value="ENSELUP00000098077.1"/>
    <property type="gene ID" value="ENSELUG00000006222.3"/>
</dbReference>
<dbReference type="GO" id="GO:0031902">
    <property type="term" value="C:late endosome membrane"/>
    <property type="evidence" value="ECO:0007669"/>
    <property type="project" value="UniProtKB-SubCell"/>
</dbReference>
<dbReference type="Gene3D" id="3.30.40.10">
    <property type="entry name" value="Zinc/RING finger domain, C3HC4 (zinc finger)"/>
    <property type="match status" value="1"/>
</dbReference>
<evidence type="ECO:0000256" key="2">
    <source>
        <dbReference type="ARBA" id="ARBA00004633"/>
    </source>
</evidence>
<keyword evidence="17" id="KW-0968">Cytoplasmic vesicle</keyword>
<keyword evidence="9" id="KW-0967">Endosome</keyword>
<dbReference type="GO" id="GO:0052810">
    <property type="term" value="F:1-phosphatidylinositol-5-kinase activity"/>
    <property type="evidence" value="ECO:0007669"/>
    <property type="project" value="UniProtKB-ARBA"/>
</dbReference>
<reference evidence="34" key="2">
    <citation type="submission" date="2025-08" db="UniProtKB">
        <authorList>
            <consortium name="Ensembl"/>
        </authorList>
    </citation>
    <scope>IDENTIFICATION</scope>
</reference>
<feature type="compositionally biased region" description="Low complexity" evidence="30">
    <location>
        <begin position="905"/>
        <end position="915"/>
    </location>
</feature>
<evidence type="ECO:0000256" key="24">
    <source>
        <dbReference type="ARBA" id="ARBA00076918"/>
    </source>
</evidence>
<evidence type="ECO:0000256" key="21">
    <source>
        <dbReference type="ARBA" id="ARBA00052820"/>
    </source>
</evidence>
<dbReference type="InterPro" id="IPR037378">
    <property type="entry name" value="PIKfyve_DEP"/>
</dbReference>
<keyword evidence="35" id="KW-1185">Reference proteome</keyword>
<dbReference type="InterPro" id="IPR027484">
    <property type="entry name" value="PInositol-4-P-5-kinase_N"/>
</dbReference>
<dbReference type="FunFam" id="3.30.40.10:FF:000057">
    <property type="entry name" value="1-phosphatidylinositol 3-phosphate 5-kinase isoform X1"/>
    <property type="match status" value="1"/>
</dbReference>
<evidence type="ECO:0000256" key="30">
    <source>
        <dbReference type="SAM" id="MobiDB-lite"/>
    </source>
</evidence>
<gene>
    <name evidence="34" type="primary">PIKFYVE</name>
</gene>
<evidence type="ECO:0000256" key="6">
    <source>
        <dbReference type="ARBA" id="ARBA00022679"/>
    </source>
</evidence>
<dbReference type="FunFam" id="3.50.7.10:FF:000007">
    <property type="entry name" value="1-phosphatidylinositol 3-phosphate 5-kinase isoform X1"/>
    <property type="match status" value="1"/>
</dbReference>
<feature type="domain" description="PIPK" evidence="33">
    <location>
        <begin position="1644"/>
        <end position="1974"/>
    </location>
</feature>
<feature type="compositionally biased region" description="Polar residues" evidence="30">
    <location>
        <begin position="921"/>
        <end position="930"/>
    </location>
</feature>
<evidence type="ECO:0000256" key="12">
    <source>
        <dbReference type="ARBA" id="ARBA00022833"/>
    </source>
</evidence>
<evidence type="ECO:0000259" key="32">
    <source>
        <dbReference type="PROSITE" id="PS50186"/>
    </source>
</evidence>
<evidence type="ECO:0000256" key="11">
    <source>
        <dbReference type="ARBA" id="ARBA00022777"/>
    </source>
</evidence>
<keyword evidence="11 29" id="KW-0418">Kinase</keyword>
<evidence type="ECO:0000256" key="23">
    <source>
        <dbReference type="ARBA" id="ARBA00071350"/>
    </source>
</evidence>
<evidence type="ECO:0000256" key="3">
    <source>
        <dbReference type="ARBA" id="ARBA00012009"/>
    </source>
</evidence>
<dbReference type="SMART" id="SM00064">
    <property type="entry name" value="FYVE"/>
    <property type="match status" value="1"/>
</dbReference>
<dbReference type="EC" id="2.7.1.150" evidence="3"/>
<dbReference type="Pfam" id="PF01363">
    <property type="entry name" value="FYVE"/>
    <property type="match status" value="1"/>
</dbReference>
<dbReference type="GO" id="GO:0000139">
    <property type="term" value="C:Golgi membrane"/>
    <property type="evidence" value="ECO:0007669"/>
    <property type="project" value="UniProtKB-ARBA"/>
</dbReference>
<keyword evidence="8 29" id="KW-0547">Nucleotide-binding</keyword>
<evidence type="ECO:0000256" key="15">
    <source>
        <dbReference type="ARBA" id="ARBA00023098"/>
    </source>
</evidence>
<keyword evidence="12" id="KW-0862">Zinc</keyword>
<dbReference type="InterPro" id="IPR011011">
    <property type="entry name" value="Znf_FYVE_PHD"/>
</dbReference>
<dbReference type="InterPro" id="IPR036390">
    <property type="entry name" value="WH_DNA-bd_sf"/>
</dbReference>
<keyword evidence="14" id="KW-0007">Acetylation</keyword>
<dbReference type="GO" id="GO:0031901">
    <property type="term" value="C:early endosome membrane"/>
    <property type="evidence" value="ECO:0007669"/>
    <property type="project" value="UniProtKB-SubCell"/>
</dbReference>
<dbReference type="SUPFAM" id="SSF52029">
    <property type="entry name" value="GroEL apical domain-like"/>
    <property type="match status" value="1"/>
</dbReference>
<evidence type="ECO:0000256" key="26">
    <source>
        <dbReference type="ARBA" id="ARBA00077675"/>
    </source>
</evidence>
<feature type="domain" description="FYVE-type" evidence="31">
    <location>
        <begin position="137"/>
        <end position="197"/>
    </location>
</feature>
<dbReference type="CDD" id="cd03334">
    <property type="entry name" value="Fab1_TCP"/>
    <property type="match status" value="1"/>
</dbReference>
<dbReference type="GO" id="GO:0090385">
    <property type="term" value="P:phagosome-lysosome fusion"/>
    <property type="evidence" value="ECO:0007669"/>
    <property type="project" value="TreeGrafter"/>
</dbReference>
<reference evidence="34" key="3">
    <citation type="submission" date="2025-09" db="UniProtKB">
        <authorList>
            <consortium name="Ensembl"/>
        </authorList>
    </citation>
    <scope>IDENTIFICATION</scope>
</reference>
<dbReference type="PROSITE" id="PS51455">
    <property type="entry name" value="PIPK"/>
    <property type="match status" value="1"/>
</dbReference>
<sequence>MSADDKLSSWSSTLGSGVEPPVSPGTPSHLTHFKPLTPEQDEPPLRSAYSSFVNLFRFNKGLQWQPCWKIMVATQNNDTLGPIWAFSLREGRRKSETPLGTHDPRTAVQLRTALKRLKEIMEGKSQDSDLKQYWMPDSQCKECYDCNEKFTTFRRRHHCRLCGQIFCSRCCNQEIPGKFMGYTGDLRACTYCRKIALSYAHSADSGSIGEDLSALSDSSPCSICVLEPSEPRTPVGGRKASRNIFLEEDLAWQSLIHQEAQNSGMNSRLTLQEDGGKSPIRKRSTSVTNLSLDRSGSSMVPPYDSSVSPQISRALPKPDHSEEERKILLDSSQLKDLWKKICHNGTGMEFQDHRYWLRTYPNCIVGKELVNWLLTSGTICTRAQAIAIGQALVDGRWLDCVTHHDQLFRDEYALYRPLQNTEFSETPSPDSDSVNSLEGHSEPSWFKDIKFDDSDTDQVADDNDYVIPNSSSPSKRTSVSSFQSAVDSDSAASINLNVEQDNVNFHIKKQSKYPHVPPPPTEQKEYLVSEDGGENISISDAFIKESLFNRRVEEKAKEMLFTPLGWHHSSLDQLREENGEKKAMERLLSANHSHMMALLQQLLYSESLSLSWRDIIVPVVRQVVQTVRPDVRSCDDDMDIRQLVHVKKIPGGKKFDSTVVNGFVCTKNIAHKKMNSYIKNPKILLLKCSIEYLYREETKFTCIDPIVLQEREFLKNYVQRIADVRPNLVLVEKTVSRIAQDMLLEHGITLVINVKPQVLDRVSRMTQGDLVMSMDQLLTKPRLGTCQKFYLHSFQLTNNESKTLMFFEGCPPQLGCTIKLRGASEYELARVKEIIIFMVCVAYHSQLEISFLMDEFAMPPSLAKTSSFPCLLESTTVEEEEEESQEGETQEGETVLEEKEEAEKSSLGISVLESSSPKDVMTSTPLSNYRSPPPPVSPPYLIDDLEELSSEVGPGKGETEGGSGSGILGRGESREESSGSETPPRLFRDPLQDDTGLFVTEQVASTDDRLKTLTAGFKQELKDMILCISPFITFKEPFLLTPAGLHCPSRDYFPEQVYLSPLLNKDFKELDGRRKRQLLKDSAPAGGGIANGAPPPRPIEVLPSHCLTSARIAEQLSASQELANMLADYRAQGGRIRQKEADPFAQPPVREAPPSKHPVKADGEEERLAGQNDSTWASKLDCLNPVNHQRLCVLFSSSSAQSNNAPNPCVSPWIVTMEFYGKNDLTLGIFLERYCFRPSYQCPSIFCETPMVHHVRRFVHGSGCVQIVLKELDSPVPGYQHTILNYSWCRICKQVTPVVPLSNDSWSMSFAKYLELRFYGHHYTRRANAEPCGHSIHKDYHQYFSYNQMVASFSYISVRLLEICLPPPKIFIRNQGPSKGSLQQDLKDFSQKVTQVYLAIDDRLTSLKTDTFSKTREEKMEDLFAQKDMEEAELRSWIEKLQARLQAFGSDSPQQLQTVLESVVVKKQSLCETLQSWNTRLQDLFQQEKGRKRISVPASPGRHRPTEDSKVCALESSPRNPSPMVQNGDKEDRYLTALPSSSGSSSLTLPSPGDTDFSCLCCSSDVFDGHLLASSDSQVKEKSTMKAILANLLPGNSYNPIPFPFDPDKHYLMYEHERVPIAVCEREPSSIIAFALSCKEYKTALDELSKETSIRNRQETRTSNYVSIRRRTYPPRAMPAKCALDASRASSPVFVPFIPPAEFSDANAKFYCRIYYAEEFHKMRAEIMESTEDDFVRSLSHCVNWQARGGKSGAVFYATEDDRFILKQMPRLEVQSFLDFAPHYFTYITGAVQQKRPTALAKILGVYRIGYKNSQNNSEKKLDLLVMENLFYGRKMAQVFDLKGSLRNRNVKTDSGKESCEVVLLDENLLKLVHDNPLYIRAHCKAILRAAIHSDAYFLSSHLIIDYSLLVGRDDTTDQLVLGIIDYIRTFTWDKKLEMVVKSSGILGGQGKMPTVVSPELYRARFCEAMDKYFLMVPDHWTGLGVNC</sequence>
<dbReference type="GO" id="GO:0008104">
    <property type="term" value="P:intracellular protein localization"/>
    <property type="evidence" value="ECO:0007669"/>
    <property type="project" value="UniProtKB-ARBA"/>
</dbReference>
<evidence type="ECO:0000256" key="9">
    <source>
        <dbReference type="ARBA" id="ARBA00022753"/>
    </source>
</evidence>
<dbReference type="FunFam" id="3.30.800.10:FF:000004">
    <property type="entry name" value="1-phosphatidylinositol 3-phosphate 5-kinase isoform X1"/>
    <property type="match status" value="1"/>
</dbReference>
<dbReference type="SMART" id="SM00049">
    <property type="entry name" value="DEP"/>
    <property type="match status" value="1"/>
</dbReference>
<dbReference type="SUPFAM" id="SSF57903">
    <property type="entry name" value="FYVE/PHD zinc finger"/>
    <property type="match status" value="1"/>
</dbReference>
<evidence type="ECO:0000256" key="5">
    <source>
        <dbReference type="ARBA" id="ARBA00022553"/>
    </source>
</evidence>
<evidence type="ECO:0000259" key="33">
    <source>
        <dbReference type="PROSITE" id="PS51455"/>
    </source>
</evidence>
<dbReference type="InterPro" id="IPR017455">
    <property type="entry name" value="Znf_FYVE-rel"/>
</dbReference>
<evidence type="ECO:0000256" key="20">
    <source>
        <dbReference type="ARBA" id="ARBA00050945"/>
    </source>
</evidence>
<dbReference type="GO" id="GO:0046488">
    <property type="term" value="P:phosphatidylinositol metabolic process"/>
    <property type="evidence" value="ECO:0007669"/>
    <property type="project" value="UniProtKB-UniRule"/>
</dbReference>
<dbReference type="Gene3D" id="3.30.800.10">
    <property type="entry name" value="Phosphatidylinositol Phosphate Kinase II Beta"/>
    <property type="match status" value="1"/>
</dbReference>
<dbReference type="CDD" id="cd04448">
    <property type="entry name" value="DEP_PIKfyve"/>
    <property type="match status" value="1"/>
</dbReference>
<feature type="compositionally biased region" description="Basic and acidic residues" evidence="30">
    <location>
        <begin position="439"/>
        <end position="453"/>
    </location>
</feature>
<dbReference type="SUPFAM" id="SSF56104">
    <property type="entry name" value="SAICAR synthase-like"/>
    <property type="match status" value="1"/>
</dbReference>
<comment type="catalytic activity">
    <reaction evidence="20">
        <text>a 1,2-diacyl-sn-glycero-3-phospho-(1D-myo-inositol) + ATP = a 1,2-diacyl-sn-glycero-3-phospho-(1D-myo-inositol-5-phosphate) + ADP + H(+)</text>
        <dbReference type="Rhea" id="RHEA:44680"/>
        <dbReference type="ChEBI" id="CHEBI:15378"/>
        <dbReference type="ChEBI" id="CHEBI:30616"/>
        <dbReference type="ChEBI" id="CHEBI:57795"/>
        <dbReference type="ChEBI" id="CHEBI:57880"/>
        <dbReference type="ChEBI" id="CHEBI:456216"/>
    </reaction>
    <physiologicalReaction direction="left-to-right" evidence="20">
        <dbReference type="Rhea" id="RHEA:44681"/>
    </physiologicalReaction>
</comment>
<comment type="subunit">
    <text evidence="22">Component of the PI(3,5)P2 regulatory complex/PAS complex, at least composed of PIKFYVE, FIG4 and VAC14. VAC14 nucleates the assembly of the complex and serves as a scaffold by pentamerizing into a star-shaped structure, which can bind a single copy each of PIKFYVE and FIG4 and coordinates their activities. Interacts (via chaperonin-like domain) with RABEPK; the interaction recruits RABEPK to the endosomal membrane. Interacts with SPAG9. Interacts with EGFR.</text>
</comment>
<feature type="domain" description="DEP" evidence="32">
    <location>
        <begin position="344"/>
        <end position="419"/>
    </location>
</feature>
<dbReference type="InterPro" id="IPR036388">
    <property type="entry name" value="WH-like_DNA-bd_sf"/>
</dbReference>
<keyword evidence="15" id="KW-0443">Lipid metabolism</keyword>
<dbReference type="InterPro" id="IPR027483">
    <property type="entry name" value="PInositol-4-P-4/5-kinase_C_sf"/>
</dbReference>
<dbReference type="Pfam" id="PF01504">
    <property type="entry name" value="PIP5K"/>
    <property type="match status" value="2"/>
</dbReference>
<keyword evidence="7" id="KW-0479">Metal-binding</keyword>
<dbReference type="PANTHER" id="PTHR46715:SF1">
    <property type="entry name" value="1-PHOSPHATIDYLINOSITOL 3-PHOSPHATE 5-KINASE"/>
    <property type="match status" value="1"/>
</dbReference>
<dbReference type="EC" id="2.7.11.1" evidence="4"/>
<dbReference type="InterPro" id="IPR002498">
    <property type="entry name" value="PInositol-4-P-4/5-kinase_core"/>
</dbReference>
<dbReference type="InterPro" id="IPR044769">
    <property type="entry name" value="PIKfyve_PIPKc"/>
</dbReference>
<dbReference type="PROSITE" id="PS50178">
    <property type="entry name" value="ZF_FYVE"/>
    <property type="match status" value="1"/>
</dbReference>
<dbReference type="GO" id="GO:1903426">
    <property type="term" value="P:regulation of reactive oxygen species biosynthetic process"/>
    <property type="evidence" value="ECO:0007669"/>
    <property type="project" value="UniProtKB-ARBA"/>
</dbReference>
<dbReference type="InterPro" id="IPR013083">
    <property type="entry name" value="Znf_RING/FYVE/PHD"/>
</dbReference>
<evidence type="ECO:0000256" key="29">
    <source>
        <dbReference type="PROSITE-ProRule" id="PRU00781"/>
    </source>
</evidence>
<evidence type="ECO:0000313" key="34">
    <source>
        <dbReference type="Ensembl" id="ENSELUP00000098077.1"/>
    </source>
</evidence>
<dbReference type="InterPro" id="IPR043548">
    <property type="entry name" value="PIKfyve"/>
</dbReference>
<evidence type="ECO:0000256" key="19">
    <source>
        <dbReference type="ARBA" id="ARBA00048977"/>
    </source>
</evidence>
<dbReference type="SMART" id="SM00330">
    <property type="entry name" value="PIPKc"/>
    <property type="match status" value="1"/>
</dbReference>
<proteinExistence type="predicted"/>
<feature type="region of interest" description="Disordered" evidence="30">
    <location>
        <begin position="421"/>
        <end position="481"/>
    </location>
</feature>
<dbReference type="GO" id="GO:0032438">
    <property type="term" value="P:melanosome organization"/>
    <property type="evidence" value="ECO:0007669"/>
    <property type="project" value="UniProtKB-ARBA"/>
</dbReference>
<dbReference type="InterPro" id="IPR000591">
    <property type="entry name" value="DEP_dom"/>
</dbReference>
<dbReference type="PROSITE" id="PS50186">
    <property type="entry name" value="DEP"/>
    <property type="match status" value="1"/>
</dbReference>
<evidence type="ECO:0000256" key="8">
    <source>
        <dbReference type="ARBA" id="ARBA00022741"/>
    </source>
</evidence>
<evidence type="ECO:0000256" key="28">
    <source>
        <dbReference type="PROSITE-ProRule" id="PRU00091"/>
    </source>
</evidence>
<dbReference type="GO" id="GO:0035556">
    <property type="term" value="P:intracellular signal transduction"/>
    <property type="evidence" value="ECO:0007669"/>
    <property type="project" value="InterPro"/>
</dbReference>
<feature type="compositionally biased region" description="Gly residues" evidence="30">
    <location>
        <begin position="954"/>
        <end position="969"/>
    </location>
</feature>
<comment type="catalytic activity">
    <reaction evidence="21">
        <text>a 1,2-diacyl-sn-glycero-3-phospho-(1D-myo-inositol-3-phosphate) + ATP = a 1,2-diacyl-sn-glycero-3-phospho-(1D-myo-inositol-3,5-bisphosphate) + ADP + H(+)</text>
        <dbReference type="Rhea" id="RHEA:13609"/>
        <dbReference type="ChEBI" id="CHEBI:15378"/>
        <dbReference type="ChEBI" id="CHEBI:30616"/>
        <dbReference type="ChEBI" id="CHEBI:57923"/>
        <dbReference type="ChEBI" id="CHEBI:58088"/>
        <dbReference type="ChEBI" id="CHEBI:456216"/>
        <dbReference type="EC" id="2.7.1.150"/>
    </reaction>
    <physiologicalReaction direction="left-to-right" evidence="21">
        <dbReference type="Rhea" id="RHEA:13610"/>
    </physiologicalReaction>
</comment>
<dbReference type="Gene3D" id="1.10.10.10">
    <property type="entry name" value="Winged helix-like DNA-binding domain superfamily/Winged helix DNA-binding domain"/>
    <property type="match status" value="1"/>
</dbReference>
<evidence type="ECO:0000256" key="17">
    <source>
        <dbReference type="ARBA" id="ARBA00023329"/>
    </source>
</evidence>
<feature type="compositionally biased region" description="Acidic residues" evidence="30">
    <location>
        <begin position="876"/>
        <end position="900"/>
    </location>
</feature>
<feature type="region of interest" description="Disordered" evidence="30">
    <location>
        <begin position="1"/>
        <end position="42"/>
    </location>
</feature>
<name>A0AAY5LDT1_ESOLU</name>
<dbReference type="Proteomes" id="UP000265140">
    <property type="component" value="Chromosome 16"/>
</dbReference>
<evidence type="ECO:0000256" key="7">
    <source>
        <dbReference type="ARBA" id="ARBA00022723"/>
    </source>
</evidence>
<dbReference type="InterPro" id="IPR000306">
    <property type="entry name" value="Znf_FYVE"/>
</dbReference>
<evidence type="ECO:0000256" key="1">
    <source>
        <dbReference type="ARBA" id="ARBA00004220"/>
    </source>
</evidence>
<evidence type="ECO:0000256" key="18">
    <source>
        <dbReference type="ARBA" id="ARBA00046301"/>
    </source>
</evidence>
<evidence type="ECO:0000256" key="27">
    <source>
        <dbReference type="ARBA" id="ARBA00081348"/>
    </source>
</evidence>
<feature type="compositionally biased region" description="Polar residues" evidence="30">
    <location>
        <begin position="285"/>
        <end position="298"/>
    </location>
</feature>
<dbReference type="Pfam" id="PF00118">
    <property type="entry name" value="Cpn60_TCP1"/>
    <property type="match status" value="1"/>
</dbReference>
<dbReference type="SUPFAM" id="SSF46785">
    <property type="entry name" value="Winged helix' DNA-binding domain"/>
    <property type="match status" value="1"/>
</dbReference>
<dbReference type="FunFam" id="1.10.10.10:FF:000206">
    <property type="entry name" value="1-phosphatidylinositol 3-phosphate 5-kinase isoform X1"/>
    <property type="match status" value="1"/>
</dbReference>
<dbReference type="GO" id="GO:0004674">
    <property type="term" value="F:protein serine/threonine kinase activity"/>
    <property type="evidence" value="ECO:0007669"/>
    <property type="project" value="UniProtKB-EC"/>
</dbReference>
<keyword evidence="5" id="KW-0597">Phosphoprotein</keyword>
<feature type="compositionally biased region" description="Polar residues" evidence="30">
    <location>
        <begin position="421"/>
        <end position="438"/>
    </location>
</feature>
<dbReference type="GO" id="GO:0030593">
    <property type="term" value="P:neutrophil chemotaxis"/>
    <property type="evidence" value="ECO:0007669"/>
    <property type="project" value="TreeGrafter"/>
</dbReference>
<feature type="region of interest" description="Disordered" evidence="30">
    <location>
        <begin position="263"/>
        <end position="323"/>
    </location>
</feature>
<reference evidence="34 35" key="1">
    <citation type="submission" date="2020-02" db="EMBL/GenBank/DDBJ databases">
        <title>Esox lucius (northern pike) genome, fEsoLuc1, primary haplotype.</title>
        <authorList>
            <person name="Myers G."/>
            <person name="Karagic N."/>
            <person name="Meyer A."/>
            <person name="Pippel M."/>
            <person name="Reichard M."/>
            <person name="Winkler S."/>
            <person name="Tracey A."/>
            <person name="Sims Y."/>
            <person name="Howe K."/>
            <person name="Rhie A."/>
            <person name="Formenti G."/>
            <person name="Durbin R."/>
            <person name="Fedrigo O."/>
            <person name="Jarvis E.D."/>
        </authorList>
    </citation>
    <scope>NUCLEOTIDE SEQUENCE [LARGE SCALE GENOMIC DNA]</scope>
</reference>
<evidence type="ECO:0000256" key="10">
    <source>
        <dbReference type="ARBA" id="ARBA00022771"/>
    </source>
</evidence>
<dbReference type="FunFam" id="3.30.810.10:FF:000001">
    <property type="entry name" value="1-phosphatidylinositol 3-phosphate 5-kinase FAB1"/>
    <property type="match status" value="1"/>
</dbReference>
<dbReference type="InterPro" id="IPR002423">
    <property type="entry name" value="Cpn60/GroEL/TCP-1"/>
</dbReference>
<dbReference type="CDD" id="cd15725">
    <property type="entry name" value="FYVE_PIKfyve_Fab1"/>
    <property type="match status" value="1"/>
</dbReference>
<dbReference type="GO" id="GO:0016308">
    <property type="term" value="F:1-phosphatidylinositol-4-phosphate 5-kinase activity"/>
    <property type="evidence" value="ECO:0007669"/>
    <property type="project" value="UniProtKB-ARBA"/>
</dbReference>
<dbReference type="Pfam" id="PF00610">
    <property type="entry name" value="DEP"/>
    <property type="match status" value="1"/>
</dbReference>
<evidence type="ECO:0000256" key="4">
    <source>
        <dbReference type="ARBA" id="ARBA00012513"/>
    </source>
</evidence>
<dbReference type="Gene3D" id="3.50.7.10">
    <property type="entry name" value="GroEL"/>
    <property type="match status" value="1"/>
</dbReference>
<evidence type="ECO:0000256" key="22">
    <source>
        <dbReference type="ARBA" id="ARBA00065580"/>
    </source>
</evidence>
<dbReference type="PANTHER" id="PTHR46715">
    <property type="entry name" value="1-PHOSPHATIDYLINOSITOL 3-PHOSPHATE 5-KINASE"/>
    <property type="match status" value="1"/>
</dbReference>
<dbReference type="GeneTree" id="ENSGT00940000156307"/>
<evidence type="ECO:0000256" key="16">
    <source>
        <dbReference type="ARBA" id="ARBA00023136"/>
    </source>
</evidence>
<comment type="catalytic activity">
    <reaction evidence="19">
        <text>L-seryl-[protein] + ATP = O-phospho-L-seryl-[protein] + ADP + H(+)</text>
        <dbReference type="Rhea" id="RHEA:17989"/>
        <dbReference type="Rhea" id="RHEA-COMP:9863"/>
        <dbReference type="Rhea" id="RHEA-COMP:11604"/>
        <dbReference type="ChEBI" id="CHEBI:15378"/>
        <dbReference type="ChEBI" id="CHEBI:29999"/>
        <dbReference type="ChEBI" id="CHEBI:30616"/>
        <dbReference type="ChEBI" id="CHEBI:83421"/>
        <dbReference type="ChEBI" id="CHEBI:456216"/>
        <dbReference type="EC" id="2.7.11.1"/>
    </reaction>
    <physiologicalReaction direction="left-to-right" evidence="19">
        <dbReference type="Rhea" id="RHEA:17990"/>
    </physiologicalReaction>
</comment>
<feature type="compositionally biased region" description="Acidic residues" evidence="30">
    <location>
        <begin position="454"/>
        <end position="464"/>
    </location>
</feature>
<dbReference type="GO" id="GO:0008270">
    <property type="term" value="F:zinc ion binding"/>
    <property type="evidence" value="ECO:0007669"/>
    <property type="project" value="UniProtKB-KW"/>
</dbReference>
<dbReference type="GO" id="GO:0000285">
    <property type="term" value="F:1-phosphatidylinositol-3-phosphate 5-kinase activity"/>
    <property type="evidence" value="ECO:0007669"/>
    <property type="project" value="UniProtKB-EC"/>
</dbReference>
<accession>A0AAY5LDT1</accession>